<comment type="caution">
    <text evidence="2">The sequence shown here is derived from an EMBL/GenBank/DDBJ whole genome shotgun (WGS) entry which is preliminary data.</text>
</comment>
<reference evidence="2 3" key="1">
    <citation type="journal article" date="2016" name="Nat. Commun.">
        <title>Thousands of microbial genomes shed light on interconnected biogeochemical processes in an aquifer system.</title>
        <authorList>
            <person name="Anantharaman K."/>
            <person name="Brown C.T."/>
            <person name="Hug L.A."/>
            <person name="Sharon I."/>
            <person name="Castelle C.J."/>
            <person name="Probst A.J."/>
            <person name="Thomas B.C."/>
            <person name="Singh A."/>
            <person name="Wilkins M.J."/>
            <person name="Karaoz U."/>
            <person name="Brodie E.L."/>
            <person name="Williams K.H."/>
            <person name="Hubbard S.S."/>
            <person name="Banfield J.F."/>
        </authorList>
    </citation>
    <scope>NUCLEOTIDE SEQUENCE [LARGE SCALE GENOMIC DNA]</scope>
</reference>
<sequence length="250" mass="28296">MNRLKQAFDTKEKLFWLGYWIISLSAIVAFFFRVVPMQAQHPERAYENSAIFVIPFLVLFVVLRVLSKFRDLNKFKQRLIIVYLICLFGAAVLFWPSRVDDAQVLLWLLLISFIAATLLVFGYSLVRIEESKKSFLMKFVLICILFSPALFVPADVWISSGIKFPHLCETQTINHPGVPIDYVCTPEMGLCGRGLPSAGEGWSDTKSICIWDLQAGLGLIFSTLFRFFYSSLIAIVITIKTGKSGDKSST</sequence>
<feature type="transmembrane region" description="Helical" evidence="1">
    <location>
        <begin position="135"/>
        <end position="154"/>
    </location>
</feature>
<evidence type="ECO:0000313" key="2">
    <source>
        <dbReference type="EMBL" id="OGZ05937.1"/>
    </source>
</evidence>
<evidence type="ECO:0000256" key="1">
    <source>
        <dbReference type="SAM" id="Phobius"/>
    </source>
</evidence>
<keyword evidence="1" id="KW-0812">Transmembrane</keyword>
<evidence type="ECO:0000313" key="3">
    <source>
        <dbReference type="Proteomes" id="UP000177122"/>
    </source>
</evidence>
<feature type="transmembrane region" description="Helical" evidence="1">
    <location>
        <begin position="215"/>
        <end position="239"/>
    </location>
</feature>
<feature type="transmembrane region" description="Helical" evidence="1">
    <location>
        <begin position="14"/>
        <end position="35"/>
    </location>
</feature>
<accession>A0A1G2CXC4</accession>
<proteinExistence type="predicted"/>
<keyword evidence="1" id="KW-1133">Transmembrane helix</keyword>
<feature type="transmembrane region" description="Helical" evidence="1">
    <location>
        <begin position="79"/>
        <end position="98"/>
    </location>
</feature>
<keyword evidence="1" id="KW-0472">Membrane</keyword>
<gene>
    <name evidence="2" type="ORF">A2845_04005</name>
</gene>
<dbReference type="Proteomes" id="UP000177122">
    <property type="component" value="Unassembled WGS sequence"/>
</dbReference>
<feature type="transmembrane region" description="Helical" evidence="1">
    <location>
        <begin position="104"/>
        <end position="123"/>
    </location>
</feature>
<feature type="transmembrane region" description="Helical" evidence="1">
    <location>
        <begin position="50"/>
        <end position="67"/>
    </location>
</feature>
<protein>
    <submittedName>
        <fullName evidence="2">Uncharacterized protein</fullName>
    </submittedName>
</protein>
<dbReference type="EMBL" id="MHLI01000006">
    <property type="protein sequence ID" value="OGZ05937.1"/>
    <property type="molecule type" value="Genomic_DNA"/>
</dbReference>
<name>A0A1G2CXC4_9BACT</name>
<dbReference type="AlphaFoldDB" id="A0A1G2CXC4"/>
<organism evidence="2 3">
    <name type="scientific">Candidatus Lloydbacteria bacterium RIFCSPHIGHO2_01_FULL_49_22</name>
    <dbReference type="NCBI Taxonomy" id="1798658"/>
    <lineage>
        <taxon>Bacteria</taxon>
        <taxon>Candidatus Lloydiibacteriota</taxon>
    </lineage>
</organism>